<dbReference type="EMBL" id="AVOT02040792">
    <property type="protein sequence ID" value="MBW0536024.1"/>
    <property type="molecule type" value="Genomic_DNA"/>
</dbReference>
<evidence type="ECO:0000313" key="1">
    <source>
        <dbReference type="EMBL" id="MBW0536024.1"/>
    </source>
</evidence>
<dbReference type="AlphaFoldDB" id="A0A9Q3FB51"/>
<evidence type="ECO:0000313" key="2">
    <source>
        <dbReference type="Proteomes" id="UP000765509"/>
    </source>
</evidence>
<name>A0A9Q3FB51_9BASI</name>
<evidence type="ECO:0008006" key="3">
    <source>
        <dbReference type="Google" id="ProtNLM"/>
    </source>
</evidence>
<accession>A0A9Q3FB51</accession>
<dbReference type="OrthoDB" id="8053277at2759"/>
<reference evidence="1" key="1">
    <citation type="submission" date="2021-03" db="EMBL/GenBank/DDBJ databases">
        <title>Draft genome sequence of rust myrtle Austropuccinia psidii MF-1, a brazilian biotype.</title>
        <authorList>
            <person name="Quecine M.C."/>
            <person name="Pachon D.M.R."/>
            <person name="Bonatelli M.L."/>
            <person name="Correr F.H."/>
            <person name="Franceschini L.M."/>
            <person name="Leite T.F."/>
            <person name="Margarido G.R.A."/>
            <person name="Almeida C.A."/>
            <person name="Ferrarezi J.A."/>
            <person name="Labate C.A."/>
        </authorList>
    </citation>
    <scope>NUCLEOTIDE SEQUENCE</scope>
    <source>
        <strain evidence="1">MF-1</strain>
    </source>
</reference>
<protein>
    <recommendedName>
        <fullName evidence="3">GAG-pre-integrase domain-containing protein</fullName>
    </recommendedName>
</protein>
<gene>
    <name evidence="1" type="ORF">O181_075739</name>
</gene>
<sequence>MPDTPSNLKDSSSEEEVIKAKMVKLTRTNWAQWSCQFKNFLISKGMEDLFDCPSEDTKKTINFKKNNSGGLTLLWSSVSNEFEGVLLNNKSLLYDCWTSLGSCCGKNSIVVICRTLQKPFNLKFEPSSSLEKHLDEFHKVHASYLSISAESTFSMNLLSSMAVAFFLQSLDNNRELRSLCHTLYYIKPFDLNTIADRLIQQSPKIKISQKAEIPRKRRSRIRKRERIQIKAPIKRFTSKIPTNDEKIEKLLENLQSATNISSINATSGPKDLTQQTESDSEAFIFKVNALVEKCNRGSIYLDSGAGRNVVNQLLLLEDPKPVKKQINMFSNPVQVAHQGMLNFQGVKIYPVYYVPCRPVNFLSVLQLCDHGMKLISKSNLFIVKYSNLLVDTFHQEGNLFVSKLQIDSVHAIPSKLPDWHLNLGHPSDSYIKALFKEGHISGTFTESLKFPVCQQAKIKNCPH</sequence>
<keyword evidence="2" id="KW-1185">Reference proteome</keyword>
<comment type="caution">
    <text evidence="1">The sequence shown here is derived from an EMBL/GenBank/DDBJ whole genome shotgun (WGS) entry which is preliminary data.</text>
</comment>
<dbReference type="Proteomes" id="UP000765509">
    <property type="component" value="Unassembled WGS sequence"/>
</dbReference>
<organism evidence="1 2">
    <name type="scientific">Austropuccinia psidii MF-1</name>
    <dbReference type="NCBI Taxonomy" id="1389203"/>
    <lineage>
        <taxon>Eukaryota</taxon>
        <taxon>Fungi</taxon>
        <taxon>Dikarya</taxon>
        <taxon>Basidiomycota</taxon>
        <taxon>Pucciniomycotina</taxon>
        <taxon>Pucciniomycetes</taxon>
        <taxon>Pucciniales</taxon>
        <taxon>Sphaerophragmiaceae</taxon>
        <taxon>Austropuccinia</taxon>
    </lineage>
</organism>
<proteinExistence type="predicted"/>